<reference evidence="4" key="1">
    <citation type="journal article" date="2019" name="Int. J. Syst. Evol. Microbiol.">
        <title>The Global Catalogue of Microorganisms (GCM) 10K type strain sequencing project: providing services to taxonomists for standard genome sequencing and annotation.</title>
        <authorList>
            <consortium name="The Broad Institute Genomics Platform"/>
            <consortium name="The Broad Institute Genome Sequencing Center for Infectious Disease"/>
            <person name="Wu L."/>
            <person name="Ma J."/>
        </authorList>
    </citation>
    <scope>NUCLEOTIDE SEQUENCE [LARGE SCALE GENOMIC DNA]</scope>
    <source>
        <strain evidence="4">CCUG 62763</strain>
    </source>
</reference>
<dbReference type="InterPro" id="IPR000073">
    <property type="entry name" value="AB_hydrolase_1"/>
</dbReference>
<dbReference type="Pfam" id="PF00561">
    <property type="entry name" value="Abhydrolase_1"/>
    <property type="match status" value="1"/>
</dbReference>
<comment type="caution">
    <text evidence="3">The sequence shown here is derived from an EMBL/GenBank/DDBJ whole genome shotgun (WGS) entry which is preliminary data.</text>
</comment>
<evidence type="ECO:0000313" key="4">
    <source>
        <dbReference type="Proteomes" id="UP001596025"/>
    </source>
</evidence>
<dbReference type="RefSeq" id="WP_387987952.1">
    <property type="nucleotide sequence ID" value="NZ_JBHSGR010000006.1"/>
</dbReference>
<name>A0ABV9LID5_9ACTN</name>
<dbReference type="Gene3D" id="3.40.50.1820">
    <property type="entry name" value="alpha/beta hydrolase"/>
    <property type="match status" value="1"/>
</dbReference>
<sequence>MVGIQAPGSGFGTLRHVTVDGASLAYREVGTGEPVVLVHGGLGDLRTWAAQLGPLGARCRVVAYSRRFARPNAPLPAGAPDPMPVHVTDLVALLRALDASPAHLVGNSWGAYVCLLTALQHPDVVRSLVLEEPPLLPLVLGPGARPRPADLARALRRRPRATLAVLGFGLRTSAPVAWAYRRGDPERALELFARGVLGRRALAAMTPERRQQMRESADTLQAEFRAGFPPVTEAELRTVRAPALLLTGERSPAVNRALGDWLADLLPSAEQVVVPGASHLVHEDAPAVVNDAVLRFVGR</sequence>
<keyword evidence="4" id="KW-1185">Reference proteome</keyword>
<dbReference type="InterPro" id="IPR029058">
    <property type="entry name" value="AB_hydrolase_fold"/>
</dbReference>
<protein>
    <submittedName>
        <fullName evidence="3">Alpha/beta fold hydrolase</fullName>
    </submittedName>
</protein>
<dbReference type="PANTHER" id="PTHR43798:SF31">
    <property type="entry name" value="AB HYDROLASE SUPERFAMILY PROTEIN YCLE"/>
    <property type="match status" value="1"/>
</dbReference>
<evidence type="ECO:0000259" key="2">
    <source>
        <dbReference type="Pfam" id="PF00561"/>
    </source>
</evidence>
<dbReference type="PANTHER" id="PTHR43798">
    <property type="entry name" value="MONOACYLGLYCEROL LIPASE"/>
    <property type="match status" value="1"/>
</dbReference>
<dbReference type="Proteomes" id="UP001596025">
    <property type="component" value="Unassembled WGS sequence"/>
</dbReference>
<organism evidence="3 4">
    <name type="scientific">Geodermatophilus arenarius</name>
    <dbReference type="NCBI Taxonomy" id="1137990"/>
    <lineage>
        <taxon>Bacteria</taxon>
        <taxon>Bacillati</taxon>
        <taxon>Actinomycetota</taxon>
        <taxon>Actinomycetes</taxon>
        <taxon>Geodermatophilales</taxon>
        <taxon>Geodermatophilaceae</taxon>
        <taxon>Geodermatophilus</taxon>
    </lineage>
</organism>
<evidence type="ECO:0000256" key="1">
    <source>
        <dbReference type="ARBA" id="ARBA00022801"/>
    </source>
</evidence>
<dbReference type="SUPFAM" id="SSF53474">
    <property type="entry name" value="alpha/beta-Hydrolases"/>
    <property type="match status" value="1"/>
</dbReference>
<proteinExistence type="predicted"/>
<gene>
    <name evidence="3" type="ORF">ACFO3M_07520</name>
</gene>
<evidence type="ECO:0000313" key="3">
    <source>
        <dbReference type="EMBL" id="MFC4693230.1"/>
    </source>
</evidence>
<accession>A0ABV9LID5</accession>
<dbReference type="EMBL" id="JBHSGR010000006">
    <property type="protein sequence ID" value="MFC4693230.1"/>
    <property type="molecule type" value="Genomic_DNA"/>
</dbReference>
<dbReference type="InterPro" id="IPR050266">
    <property type="entry name" value="AB_hydrolase_sf"/>
</dbReference>
<dbReference type="GO" id="GO:0016787">
    <property type="term" value="F:hydrolase activity"/>
    <property type="evidence" value="ECO:0007669"/>
    <property type="project" value="UniProtKB-KW"/>
</dbReference>
<keyword evidence="1 3" id="KW-0378">Hydrolase</keyword>
<feature type="domain" description="AB hydrolase-1" evidence="2">
    <location>
        <begin position="34"/>
        <end position="286"/>
    </location>
</feature>